<sequence length="92" mass="10020">MTEDDARRIAALHYCWRLAGGEPAPTRATEFDAGFIVLPVLPPPPPEVPGQPPHMTPPGTAAVVVDKTTESATVVPYHGIEGTADYYRRIRR</sequence>
<dbReference type="EMBL" id="CAJVAX010000001">
    <property type="protein sequence ID" value="CAG7610213.1"/>
    <property type="molecule type" value="Genomic_DNA"/>
</dbReference>
<protein>
    <submittedName>
        <fullName evidence="1">Flagellar motor rotation protein MotB</fullName>
    </submittedName>
</protein>
<dbReference type="RefSeq" id="WP_205043604.1">
    <property type="nucleotide sequence ID" value="NZ_CAJVAX010000001.1"/>
</dbReference>
<accession>A0A9W4E200</accession>
<proteinExistence type="predicted"/>
<name>A0A9W4E200_9ACTN</name>
<reference evidence="1" key="1">
    <citation type="submission" date="2021-06" db="EMBL/GenBank/DDBJ databases">
        <authorList>
            <person name="Arsene-Ploetze F."/>
        </authorList>
    </citation>
    <scope>NUCLEOTIDE SEQUENCE</scope>
    <source>
        <strain evidence="1">SBRY1</strain>
    </source>
</reference>
<keyword evidence="1" id="KW-0966">Cell projection</keyword>
<keyword evidence="1" id="KW-0969">Cilium</keyword>
<dbReference type="Proteomes" id="UP001153328">
    <property type="component" value="Unassembled WGS sequence"/>
</dbReference>
<keyword evidence="2" id="KW-1185">Reference proteome</keyword>
<organism evidence="1 2">
    <name type="scientific">Actinacidiphila bryophytorum</name>
    <dbReference type="NCBI Taxonomy" id="1436133"/>
    <lineage>
        <taxon>Bacteria</taxon>
        <taxon>Bacillati</taxon>
        <taxon>Actinomycetota</taxon>
        <taxon>Actinomycetes</taxon>
        <taxon>Kitasatosporales</taxon>
        <taxon>Streptomycetaceae</taxon>
        <taxon>Actinacidiphila</taxon>
    </lineage>
</organism>
<gene>
    <name evidence="1" type="ORF">SBRY_11337</name>
</gene>
<evidence type="ECO:0000313" key="2">
    <source>
        <dbReference type="Proteomes" id="UP001153328"/>
    </source>
</evidence>
<keyword evidence="1" id="KW-0282">Flagellum</keyword>
<comment type="caution">
    <text evidence="1">The sequence shown here is derived from an EMBL/GenBank/DDBJ whole genome shotgun (WGS) entry which is preliminary data.</text>
</comment>
<dbReference type="AlphaFoldDB" id="A0A9W4E200"/>
<evidence type="ECO:0000313" key="1">
    <source>
        <dbReference type="EMBL" id="CAG7610213.1"/>
    </source>
</evidence>